<dbReference type="Gene3D" id="2.40.10.220">
    <property type="entry name" value="predicted glycosyltransferase like domains"/>
    <property type="match status" value="1"/>
</dbReference>
<sequence length="226" mass="25061">MPEDLNSKDSQRRFEALGVSIGSSLTIETMSPNRRMTVKVMGYVVGKSVLVTPPMKDGKEQLLEIGESVAVRMLIRKQICAFETRVKYRSLQPYSYYHLEYPTELVSLQVRSSERVDVNLPVLINSDFDIGMGDWPKHGVITNMSKTGAAITSTSSFGEKGHEVIVVLDIEVSGLKRSLALNAVIRNKEIIDGGSDSFSFGVQFVDLKDEDTLSLTGFIYENELGT</sequence>
<evidence type="ECO:0000256" key="3">
    <source>
        <dbReference type="ARBA" id="ARBA00023143"/>
    </source>
</evidence>
<accession>A0A9E8HL23</accession>
<dbReference type="InterPro" id="IPR009875">
    <property type="entry name" value="PilZ_domain"/>
</dbReference>
<keyword evidence="6" id="KW-0969">Cilium</keyword>
<dbReference type="Gene3D" id="2.30.110.10">
    <property type="entry name" value="Electron Transport, Fmn-binding Protein, Chain A"/>
    <property type="match status" value="1"/>
</dbReference>
<reference evidence="6" key="1">
    <citation type="submission" date="2022-07" db="EMBL/GenBank/DDBJ databases">
        <title>Alkalimarinus sp. nov., isolated from gut of a Alitta virens.</title>
        <authorList>
            <person name="Yang A.I."/>
            <person name="Shin N.-R."/>
        </authorList>
    </citation>
    <scope>NUCLEOTIDE SEQUENCE</scope>
    <source>
        <strain evidence="6">FA028</strain>
    </source>
</reference>
<dbReference type="Proteomes" id="UP001164472">
    <property type="component" value="Chromosome"/>
</dbReference>
<gene>
    <name evidence="6" type="ORF">NNL22_07470</name>
</gene>
<keyword evidence="1" id="KW-0973">c-di-GMP</keyword>
<evidence type="ECO:0000256" key="2">
    <source>
        <dbReference type="ARBA" id="ARBA00022741"/>
    </source>
</evidence>
<protein>
    <submittedName>
        <fullName evidence="6">Flagellar brake protein</fullName>
    </submittedName>
</protein>
<dbReference type="SUPFAM" id="SSF141371">
    <property type="entry name" value="PilZ domain-like"/>
    <property type="match status" value="2"/>
</dbReference>
<dbReference type="AlphaFoldDB" id="A0A9E8HL23"/>
<dbReference type="Pfam" id="PF12945">
    <property type="entry name" value="PilZNR"/>
    <property type="match status" value="1"/>
</dbReference>
<keyword evidence="6" id="KW-0966">Cell projection</keyword>
<dbReference type="Pfam" id="PF07238">
    <property type="entry name" value="PilZ"/>
    <property type="match status" value="1"/>
</dbReference>
<evidence type="ECO:0000313" key="7">
    <source>
        <dbReference type="Proteomes" id="UP001164472"/>
    </source>
</evidence>
<evidence type="ECO:0000259" key="4">
    <source>
        <dbReference type="Pfam" id="PF07238"/>
    </source>
</evidence>
<dbReference type="GO" id="GO:0035438">
    <property type="term" value="F:cyclic-di-GMP binding"/>
    <property type="evidence" value="ECO:0007669"/>
    <property type="project" value="InterPro"/>
</dbReference>
<keyword evidence="6" id="KW-0282">Flagellum</keyword>
<keyword evidence="3" id="KW-0975">Bacterial flagellum</keyword>
<name>A0A9E8HL23_9ALTE</name>
<keyword evidence="7" id="KW-1185">Reference proteome</keyword>
<feature type="domain" description="Type III secretion system flagellar brake protein YcgR PilZN" evidence="5">
    <location>
        <begin position="21"/>
        <end position="102"/>
    </location>
</feature>
<evidence type="ECO:0000313" key="6">
    <source>
        <dbReference type="EMBL" id="UZW76419.1"/>
    </source>
</evidence>
<dbReference type="KEGG" id="asem:NNL22_07470"/>
<dbReference type="InterPro" id="IPR009926">
    <property type="entry name" value="T3SS_YcgR_PilZN"/>
</dbReference>
<dbReference type="RefSeq" id="WP_251811838.1">
    <property type="nucleotide sequence ID" value="NZ_CP101527.1"/>
</dbReference>
<feature type="domain" description="PilZ" evidence="4">
    <location>
        <begin position="109"/>
        <end position="220"/>
    </location>
</feature>
<proteinExistence type="predicted"/>
<organism evidence="6 7">
    <name type="scientific">Alkalimarinus sediminis</name>
    <dbReference type="NCBI Taxonomy" id="1632866"/>
    <lineage>
        <taxon>Bacteria</taxon>
        <taxon>Pseudomonadati</taxon>
        <taxon>Pseudomonadota</taxon>
        <taxon>Gammaproteobacteria</taxon>
        <taxon>Alteromonadales</taxon>
        <taxon>Alteromonadaceae</taxon>
        <taxon>Alkalimarinus</taxon>
    </lineage>
</organism>
<keyword evidence="2" id="KW-0547">Nucleotide-binding</keyword>
<evidence type="ECO:0000259" key="5">
    <source>
        <dbReference type="Pfam" id="PF12945"/>
    </source>
</evidence>
<dbReference type="EMBL" id="CP101527">
    <property type="protein sequence ID" value="UZW76419.1"/>
    <property type="molecule type" value="Genomic_DNA"/>
</dbReference>
<dbReference type="InterPro" id="IPR012349">
    <property type="entry name" value="Split_barrel_FMN-bd"/>
</dbReference>
<evidence type="ECO:0000256" key="1">
    <source>
        <dbReference type="ARBA" id="ARBA00022636"/>
    </source>
</evidence>